<dbReference type="InParanoid" id="D2HSW6"/>
<feature type="non-terminal residue" evidence="1">
    <location>
        <position position="66"/>
    </location>
</feature>
<evidence type="ECO:0000313" key="1">
    <source>
        <dbReference type="EMBL" id="EFB22577.1"/>
    </source>
</evidence>
<organism evidence="1">
    <name type="scientific">Ailuropoda melanoleuca</name>
    <name type="common">Giant panda</name>
    <dbReference type="NCBI Taxonomy" id="9646"/>
    <lineage>
        <taxon>Eukaryota</taxon>
        <taxon>Metazoa</taxon>
        <taxon>Chordata</taxon>
        <taxon>Craniata</taxon>
        <taxon>Vertebrata</taxon>
        <taxon>Euteleostomi</taxon>
        <taxon>Mammalia</taxon>
        <taxon>Eutheria</taxon>
        <taxon>Laurasiatheria</taxon>
        <taxon>Carnivora</taxon>
        <taxon>Caniformia</taxon>
        <taxon>Ursidae</taxon>
        <taxon>Ailuropoda</taxon>
    </lineage>
</organism>
<gene>
    <name evidence="1" type="ORF">PANDA_015193</name>
</gene>
<proteinExistence type="predicted"/>
<accession>D2HSW6</accession>
<name>D2HSW6_AILME</name>
<dbReference type="EMBL" id="GL193306">
    <property type="protein sequence ID" value="EFB22577.1"/>
    <property type="molecule type" value="Genomic_DNA"/>
</dbReference>
<sequence>AVGLLSLPNSKSNFFRSQPNLTSPIFTSGVEQGVGASTSEKSLGLQGLFFTVTSHYLCAWSRFSGS</sequence>
<protein>
    <submittedName>
        <fullName evidence="1">Uncharacterized protein</fullName>
    </submittedName>
</protein>
<dbReference type="AlphaFoldDB" id="D2HSW6"/>
<feature type="non-terminal residue" evidence="1">
    <location>
        <position position="1"/>
    </location>
</feature>
<reference evidence="1" key="1">
    <citation type="journal article" date="2010" name="Nature">
        <title>The sequence and de novo assembly of the giant panda genome.</title>
        <authorList>
            <person name="Li R."/>
            <person name="Fan W."/>
            <person name="Tian G."/>
            <person name="Zhu H."/>
            <person name="He L."/>
            <person name="Cai J."/>
            <person name="Huang Q."/>
            <person name="Cai Q."/>
            <person name="Li B."/>
            <person name="Bai Y."/>
            <person name="Zhang Z."/>
            <person name="Zhang Y."/>
            <person name="Wang W."/>
            <person name="Li J."/>
            <person name="Wei F."/>
            <person name="Li H."/>
            <person name="Jian M."/>
            <person name="Li J."/>
            <person name="Zhang Z."/>
            <person name="Nielsen R."/>
            <person name="Li D."/>
            <person name="Gu W."/>
            <person name="Yang Z."/>
            <person name="Xuan Z."/>
            <person name="Ryder O.A."/>
            <person name="Leung F.C."/>
            <person name="Zhou Y."/>
            <person name="Cao J."/>
            <person name="Sun X."/>
            <person name="Fu Y."/>
            <person name="Fang X."/>
            <person name="Guo X."/>
            <person name="Wang B."/>
            <person name="Hou R."/>
            <person name="Shen F."/>
            <person name="Mu B."/>
            <person name="Ni P."/>
            <person name="Lin R."/>
            <person name="Qian W."/>
            <person name="Wang G."/>
            <person name="Yu C."/>
            <person name="Nie W."/>
            <person name="Wang J."/>
            <person name="Wu Z."/>
            <person name="Liang H."/>
            <person name="Min J."/>
            <person name="Wu Q."/>
            <person name="Cheng S."/>
            <person name="Ruan J."/>
            <person name="Wang M."/>
            <person name="Shi Z."/>
            <person name="Wen M."/>
            <person name="Liu B."/>
            <person name="Ren X."/>
            <person name="Zheng H."/>
            <person name="Dong D."/>
            <person name="Cook K."/>
            <person name="Shan G."/>
            <person name="Zhang H."/>
            <person name="Kosiol C."/>
            <person name="Xie X."/>
            <person name="Lu Z."/>
            <person name="Zheng H."/>
            <person name="Li Y."/>
            <person name="Steiner C.C."/>
            <person name="Lam T.T."/>
            <person name="Lin S."/>
            <person name="Zhang Q."/>
            <person name="Li G."/>
            <person name="Tian J."/>
            <person name="Gong T."/>
            <person name="Liu H."/>
            <person name="Zhang D."/>
            <person name="Fang L."/>
            <person name="Ye C."/>
            <person name="Zhang J."/>
            <person name="Hu W."/>
            <person name="Xu A."/>
            <person name="Ren Y."/>
            <person name="Zhang G."/>
            <person name="Bruford M.W."/>
            <person name="Li Q."/>
            <person name="Ma L."/>
            <person name="Guo Y."/>
            <person name="An N."/>
            <person name="Hu Y."/>
            <person name="Zheng Y."/>
            <person name="Shi Y."/>
            <person name="Li Z."/>
            <person name="Liu Q."/>
            <person name="Chen Y."/>
            <person name="Zhao J."/>
            <person name="Qu N."/>
            <person name="Zhao S."/>
            <person name="Tian F."/>
            <person name="Wang X."/>
            <person name="Wang H."/>
            <person name="Xu L."/>
            <person name="Liu X."/>
            <person name="Vinar T."/>
            <person name="Wang Y."/>
            <person name="Lam T.W."/>
            <person name="Yiu S.M."/>
            <person name="Liu S."/>
            <person name="Zhang H."/>
            <person name="Li D."/>
            <person name="Huang Y."/>
            <person name="Wang X."/>
            <person name="Yang G."/>
            <person name="Jiang Z."/>
            <person name="Wang J."/>
            <person name="Qin N."/>
            <person name="Li L."/>
            <person name="Li J."/>
            <person name="Bolund L."/>
            <person name="Kristiansen K."/>
            <person name="Wong G.K."/>
            <person name="Olson M."/>
            <person name="Zhang X."/>
            <person name="Li S."/>
            <person name="Yang H."/>
            <person name="Wang J."/>
            <person name="Wang J."/>
        </authorList>
    </citation>
    <scope>NUCLEOTIDE SEQUENCE [LARGE SCALE GENOMIC DNA]</scope>
</reference>